<feature type="transmembrane region" description="Helical" evidence="6">
    <location>
        <begin position="89"/>
        <end position="112"/>
    </location>
</feature>
<dbReference type="GO" id="GO:0022857">
    <property type="term" value="F:transmembrane transporter activity"/>
    <property type="evidence" value="ECO:0007669"/>
    <property type="project" value="InterPro"/>
</dbReference>
<evidence type="ECO:0000313" key="9">
    <source>
        <dbReference type="Proteomes" id="UP000032049"/>
    </source>
</evidence>
<dbReference type="PROSITE" id="PS50850">
    <property type="entry name" value="MFS"/>
    <property type="match status" value="1"/>
</dbReference>
<comment type="subcellular location">
    <subcellularLocation>
        <location evidence="1">Cell membrane</location>
        <topology evidence="1">Multi-pass membrane protein</topology>
    </subcellularLocation>
</comment>
<protein>
    <recommendedName>
        <fullName evidence="7">Major facilitator superfamily (MFS) profile domain-containing protein</fullName>
    </recommendedName>
</protein>
<feature type="transmembrane region" description="Helical" evidence="6">
    <location>
        <begin position="170"/>
        <end position="188"/>
    </location>
</feature>
<dbReference type="AlphaFoldDB" id="A0A0D0F9R5"/>
<evidence type="ECO:0000313" key="8">
    <source>
        <dbReference type="EMBL" id="KIO78508.1"/>
    </source>
</evidence>
<dbReference type="SUPFAM" id="SSF103473">
    <property type="entry name" value="MFS general substrate transporter"/>
    <property type="match status" value="1"/>
</dbReference>
<feature type="domain" description="Major facilitator superfamily (MFS) profile" evidence="7">
    <location>
        <begin position="1"/>
        <end position="312"/>
    </location>
</feature>
<feature type="transmembrane region" description="Helical" evidence="6">
    <location>
        <begin position="133"/>
        <end position="155"/>
    </location>
</feature>
<organism evidence="8 9">
    <name type="scientific">Pedobacter lusitanus</name>
    <dbReference type="NCBI Taxonomy" id="1503925"/>
    <lineage>
        <taxon>Bacteria</taxon>
        <taxon>Pseudomonadati</taxon>
        <taxon>Bacteroidota</taxon>
        <taxon>Sphingobacteriia</taxon>
        <taxon>Sphingobacteriales</taxon>
        <taxon>Sphingobacteriaceae</taxon>
        <taxon>Pedobacter</taxon>
    </lineage>
</organism>
<name>A0A0D0F9R5_9SPHI</name>
<feature type="transmembrane region" description="Helical" evidence="6">
    <location>
        <begin position="220"/>
        <end position="241"/>
    </location>
</feature>
<dbReference type="OrthoDB" id="199773at2"/>
<feature type="transmembrane region" description="Helical" evidence="6">
    <location>
        <begin position="287"/>
        <end position="309"/>
    </location>
</feature>
<dbReference type="CDD" id="cd17324">
    <property type="entry name" value="MFS_NepI_like"/>
    <property type="match status" value="1"/>
</dbReference>
<dbReference type="InterPro" id="IPR020846">
    <property type="entry name" value="MFS_dom"/>
</dbReference>
<accession>A0A0D0F9R5</accession>
<comment type="caution">
    <text evidence="8">The sequence shown here is derived from an EMBL/GenBank/DDBJ whole genome shotgun (WGS) entry which is preliminary data.</text>
</comment>
<dbReference type="RefSeq" id="WP_041878455.1">
    <property type="nucleotide sequence ID" value="NZ_JXRA01000013.1"/>
</dbReference>
<dbReference type="InterPro" id="IPR050189">
    <property type="entry name" value="MFS_Efflux_Transporters"/>
</dbReference>
<evidence type="ECO:0000256" key="4">
    <source>
        <dbReference type="ARBA" id="ARBA00022989"/>
    </source>
</evidence>
<keyword evidence="3 6" id="KW-0812">Transmembrane</keyword>
<feature type="transmembrane region" description="Helical" evidence="6">
    <location>
        <begin position="195"/>
        <end position="214"/>
    </location>
</feature>
<dbReference type="PANTHER" id="PTHR43124">
    <property type="entry name" value="PURINE EFFLUX PUMP PBUE"/>
    <property type="match status" value="1"/>
</dbReference>
<evidence type="ECO:0000256" key="1">
    <source>
        <dbReference type="ARBA" id="ARBA00004651"/>
    </source>
</evidence>
<feature type="non-terminal residue" evidence="8">
    <location>
        <position position="1"/>
    </location>
</feature>
<reference evidence="8 9" key="1">
    <citation type="submission" date="2015-01" db="EMBL/GenBank/DDBJ databases">
        <title>Draft genome sequence of Pedobacter sp. NL19 isolated from sludge of an effluent treatment pond in an abandoned uranium mine.</title>
        <authorList>
            <person name="Santos T."/>
            <person name="Caetano T."/>
            <person name="Covas C."/>
            <person name="Cruz A."/>
            <person name="Mendo S."/>
        </authorList>
    </citation>
    <scope>NUCLEOTIDE SEQUENCE [LARGE SCALE GENOMIC DNA]</scope>
    <source>
        <strain evidence="8 9">NL19</strain>
    </source>
</reference>
<keyword evidence="9" id="KW-1185">Reference proteome</keyword>
<keyword evidence="4 6" id="KW-1133">Transmembrane helix</keyword>
<evidence type="ECO:0000256" key="2">
    <source>
        <dbReference type="ARBA" id="ARBA00022475"/>
    </source>
</evidence>
<evidence type="ECO:0000256" key="3">
    <source>
        <dbReference type="ARBA" id="ARBA00022692"/>
    </source>
</evidence>
<proteinExistence type="predicted"/>
<evidence type="ECO:0000256" key="5">
    <source>
        <dbReference type="ARBA" id="ARBA00023136"/>
    </source>
</evidence>
<feature type="transmembrane region" description="Helical" evidence="6">
    <location>
        <begin position="62"/>
        <end position="83"/>
    </location>
</feature>
<dbReference type="Gene3D" id="1.20.1250.20">
    <property type="entry name" value="MFS general substrate transporter like domains"/>
    <property type="match status" value="1"/>
</dbReference>
<evidence type="ECO:0000256" key="6">
    <source>
        <dbReference type="SAM" id="Phobius"/>
    </source>
</evidence>
<feature type="transmembrane region" description="Helical" evidence="6">
    <location>
        <begin position="262"/>
        <end position="281"/>
    </location>
</feature>
<dbReference type="EMBL" id="JXRA01000013">
    <property type="protein sequence ID" value="KIO78508.1"/>
    <property type="molecule type" value="Genomic_DNA"/>
</dbReference>
<dbReference type="InterPro" id="IPR036259">
    <property type="entry name" value="MFS_trans_sf"/>
</dbReference>
<dbReference type="GO" id="GO:0005886">
    <property type="term" value="C:plasma membrane"/>
    <property type="evidence" value="ECO:0007669"/>
    <property type="project" value="UniProtKB-SubCell"/>
</dbReference>
<dbReference type="PANTHER" id="PTHR43124:SF3">
    <property type="entry name" value="CHLORAMPHENICOL EFFLUX PUMP RV0191"/>
    <property type="match status" value="1"/>
</dbReference>
<keyword evidence="5 6" id="KW-0472">Membrane</keyword>
<gene>
    <name evidence="8" type="ORF">TH53_03595</name>
</gene>
<sequence length="312" mass="33287">KKMMLSALLLFVISNVLSAMAPPFGLMLFARILPAFLHPLYFSAAIYAAVSNAPEKDKHSATAVIFGGVSIATVAGVPFTTYLADLFSWQTAFIGFGIINMVALVAVLCLIPPMPVTGKTTVGSQLGLLGKPAFLLQAVITSLMIAGMFAVYGYFADFMGKINQLNGVEISKMLMLFGVMGVAGNWAAGKLLSKSLPATLVFFLLMLAIIYTILYFNSGYHIYTIMLTAVWGFVHTGCFLIGQSWISSAAEGAEEFANSLGVAFTNLGIAMGTTIGGWIIINSGIRYTAWASIGLIAVALLLTGLKLSYRRK</sequence>
<dbReference type="Proteomes" id="UP000032049">
    <property type="component" value="Unassembled WGS sequence"/>
</dbReference>
<dbReference type="STRING" id="1503925.TH53_03595"/>
<keyword evidence="2" id="KW-1003">Cell membrane</keyword>
<evidence type="ECO:0000259" key="7">
    <source>
        <dbReference type="PROSITE" id="PS50850"/>
    </source>
</evidence>
<dbReference type="InterPro" id="IPR011701">
    <property type="entry name" value="MFS"/>
</dbReference>
<feature type="transmembrane region" description="Helical" evidence="6">
    <location>
        <begin position="28"/>
        <end position="50"/>
    </location>
</feature>
<dbReference type="Pfam" id="PF07690">
    <property type="entry name" value="MFS_1"/>
    <property type="match status" value="1"/>
</dbReference>